<reference evidence="2 3" key="1">
    <citation type="submission" date="2014-04" db="EMBL/GenBank/DDBJ databases">
        <authorList>
            <consortium name="DOE Joint Genome Institute"/>
            <person name="Kuo A."/>
            <person name="Girlanda M."/>
            <person name="Perotto S."/>
            <person name="Kohler A."/>
            <person name="Nagy L.G."/>
            <person name="Floudas D."/>
            <person name="Copeland A."/>
            <person name="Barry K.W."/>
            <person name="Cichocki N."/>
            <person name="Veneault-Fourrey C."/>
            <person name="LaButti K."/>
            <person name="Lindquist E.A."/>
            <person name="Lipzen A."/>
            <person name="Lundell T."/>
            <person name="Morin E."/>
            <person name="Murat C."/>
            <person name="Sun H."/>
            <person name="Tunlid A."/>
            <person name="Henrissat B."/>
            <person name="Grigoriev I.V."/>
            <person name="Hibbett D.S."/>
            <person name="Martin F."/>
            <person name="Nordberg H.P."/>
            <person name="Cantor M.N."/>
            <person name="Hua S.X."/>
        </authorList>
    </citation>
    <scope>NUCLEOTIDE SEQUENCE [LARGE SCALE GENOMIC DNA]</scope>
    <source>
        <strain evidence="2 3">MUT 4182</strain>
    </source>
</reference>
<organism evidence="2 3">
    <name type="scientific">Tulasnella calospora MUT 4182</name>
    <dbReference type="NCBI Taxonomy" id="1051891"/>
    <lineage>
        <taxon>Eukaryota</taxon>
        <taxon>Fungi</taxon>
        <taxon>Dikarya</taxon>
        <taxon>Basidiomycota</taxon>
        <taxon>Agaricomycotina</taxon>
        <taxon>Agaricomycetes</taxon>
        <taxon>Cantharellales</taxon>
        <taxon>Tulasnellaceae</taxon>
        <taxon>Tulasnella</taxon>
    </lineage>
</organism>
<dbReference type="OrthoDB" id="2674421at2759"/>
<dbReference type="Proteomes" id="UP000054248">
    <property type="component" value="Unassembled WGS sequence"/>
</dbReference>
<evidence type="ECO:0000313" key="3">
    <source>
        <dbReference type="Proteomes" id="UP000054248"/>
    </source>
</evidence>
<keyword evidence="1" id="KW-1133">Transmembrane helix</keyword>
<keyword evidence="3" id="KW-1185">Reference proteome</keyword>
<feature type="transmembrane region" description="Helical" evidence="1">
    <location>
        <begin position="337"/>
        <end position="358"/>
    </location>
</feature>
<dbReference type="EMBL" id="KN823077">
    <property type="protein sequence ID" value="KIO23742.1"/>
    <property type="molecule type" value="Genomic_DNA"/>
</dbReference>
<dbReference type="STRING" id="1051891.A0A0C3LQN5"/>
<proteinExistence type="predicted"/>
<keyword evidence="1" id="KW-0472">Membrane</keyword>
<evidence type="ECO:0008006" key="4">
    <source>
        <dbReference type="Google" id="ProtNLM"/>
    </source>
</evidence>
<name>A0A0C3LQN5_9AGAM</name>
<feature type="transmembrane region" description="Helical" evidence="1">
    <location>
        <begin position="378"/>
        <end position="399"/>
    </location>
</feature>
<sequence length="403" mass="45614">MKYNRPLGREEATLAEIPRLSDGWTVIDIKDERPNGWDLHTTPEGDSYWSDCDRKIVSHADPRKPVIANLIDVAYDDVRNNIQDRDDVEIFFNTSQEAPETPTSGALEYYVVNHPTRQVFWTEDVKVDKIGVGQFSSLAQLKSALTPEYWTHMDYFPCHRAVDAAAEEELQNVLRQGAIDDMTAPGSTFPYSAKECRQYLSLIEGFKNSSGTPAQSAYKTSSIARIWASITRVRHINGYGLKNPRLDRLQGLGDYSSLQAGRSFKLGLVELLCFNVPRQLFTSMTALWNGRIVYQRHWHKLFDELRRGWELIALIRSGLATASDISAYISYAESYRYGLRGLSIVLSLPRALTIWAILLLQVGLASEVITHNTNQSQWVIVALTVTIPMMVILPALSFFRHPV</sequence>
<dbReference type="AlphaFoldDB" id="A0A0C3LQN5"/>
<evidence type="ECO:0000313" key="2">
    <source>
        <dbReference type="EMBL" id="KIO23742.1"/>
    </source>
</evidence>
<reference evidence="3" key="2">
    <citation type="submission" date="2015-01" db="EMBL/GenBank/DDBJ databases">
        <title>Evolutionary Origins and Diversification of the Mycorrhizal Mutualists.</title>
        <authorList>
            <consortium name="DOE Joint Genome Institute"/>
            <consortium name="Mycorrhizal Genomics Consortium"/>
            <person name="Kohler A."/>
            <person name="Kuo A."/>
            <person name="Nagy L.G."/>
            <person name="Floudas D."/>
            <person name="Copeland A."/>
            <person name="Barry K.W."/>
            <person name="Cichocki N."/>
            <person name="Veneault-Fourrey C."/>
            <person name="LaButti K."/>
            <person name="Lindquist E.A."/>
            <person name="Lipzen A."/>
            <person name="Lundell T."/>
            <person name="Morin E."/>
            <person name="Murat C."/>
            <person name="Riley R."/>
            <person name="Ohm R."/>
            <person name="Sun H."/>
            <person name="Tunlid A."/>
            <person name="Henrissat B."/>
            <person name="Grigoriev I.V."/>
            <person name="Hibbett D.S."/>
            <person name="Martin F."/>
        </authorList>
    </citation>
    <scope>NUCLEOTIDE SEQUENCE [LARGE SCALE GENOMIC DNA]</scope>
    <source>
        <strain evidence="3">MUT 4182</strain>
    </source>
</reference>
<evidence type="ECO:0000256" key="1">
    <source>
        <dbReference type="SAM" id="Phobius"/>
    </source>
</evidence>
<keyword evidence="1" id="KW-0812">Transmembrane</keyword>
<accession>A0A0C3LQN5</accession>
<dbReference type="HOGENOM" id="CLU_015091_3_3_1"/>
<protein>
    <recommendedName>
        <fullName evidence="4">WW domain-containing protein</fullName>
    </recommendedName>
</protein>
<gene>
    <name evidence="2" type="ORF">M407DRAFT_26804</name>
</gene>